<dbReference type="AlphaFoldDB" id="A0AAE3RAA4"/>
<comment type="caution">
    <text evidence="3">The sequence shown here is derived from an EMBL/GenBank/DDBJ whole genome shotgun (WGS) entry which is preliminary data.</text>
</comment>
<dbReference type="Pfam" id="PF19408">
    <property type="entry name" value="PKD_6"/>
    <property type="match status" value="1"/>
</dbReference>
<accession>A0AAE3RAA4</accession>
<evidence type="ECO:0000256" key="1">
    <source>
        <dbReference type="SAM" id="SignalP"/>
    </source>
</evidence>
<evidence type="ECO:0000313" key="4">
    <source>
        <dbReference type="Proteomes" id="UP001232063"/>
    </source>
</evidence>
<feature type="chain" id="PRO_5041978725" evidence="1">
    <location>
        <begin position="20"/>
        <end position="949"/>
    </location>
</feature>
<dbReference type="EMBL" id="JASJOU010000011">
    <property type="protein sequence ID" value="MDJ1504274.1"/>
    <property type="molecule type" value="Genomic_DNA"/>
</dbReference>
<dbReference type="RefSeq" id="WP_314515387.1">
    <property type="nucleotide sequence ID" value="NZ_JASJOU010000011.1"/>
</dbReference>
<dbReference type="InterPro" id="IPR045829">
    <property type="entry name" value="PKD_6"/>
</dbReference>
<dbReference type="SUPFAM" id="SSF49265">
    <property type="entry name" value="Fibronectin type III"/>
    <property type="match status" value="1"/>
</dbReference>
<feature type="signal peptide" evidence="1">
    <location>
        <begin position="1"/>
        <end position="19"/>
    </location>
</feature>
<reference evidence="3" key="1">
    <citation type="submission" date="2023-05" db="EMBL/GenBank/DDBJ databases">
        <authorList>
            <person name="Zhang X."/>
        </authorList>
    </citation>
    <scope>NUCLEOTIDE SEQUENCE</scope>
    <source>
        <strain evidence="3">BD1B2-1</strain>
    </source>
</reference>
<name>A0AAE3RAA4_9BACT</name>
<organism evidence="3 4">
    <name type="scientific">Xanthocytophaga agilis</name>
    <dbReference type="NCBI Taxonomy" id="3048010"/>
    <lineage>
        <taxon>Bacteria</taxon>
        <taxon>Pseudomonadati</taxon>
        <taxon>Bacteroidota</taxon>
        <taxon>Cytophagia</taxon>
        <taxon>Cytophagales</taxon>
        <taxon>Rhodocytophagaceae</taxon>
        <taxon>Xanthocytophaga</taxon>
    </lineage>
</organism>
<sequence>MAKIYCFLSLLFSFTHCFAQKESSFWLSQYYGLNFGQFPPTTVLPAPGSFYHVNRASVADASGNLLFSTDGMSYFDKTGQVMPNGQGISVTWGTTYLPVIIAPVPGSTTQYYSFMVRQPLSTTQADFDTKLRYSLIDMSLNNGKGDVVQKDIVIADKQHDGFTLIKTPDDPNYWLISQSIFADSLLAFRVTQQGIAKTPVRTAEFRGVGNANFGGILLRASPDGRFLTLSVAALQTGTENQNMLKILRFDNKTGIFTPFRQITHSGVSNPNANPSIQTFLQSTTEFSADSRFLYVVEDSVYQYTTSQNLLEITSNKTLVCYDLAASNATFFDQSRQILFKFAEMPYSVLAFMQLTPQRKIVISDVTNIDYGVAKAFSVIQNPGACTIAQKAFVYQTIPAGNSLATTLPVFPSWYFYEPPAKNDFAGPNASVCNHQSVKLGTTPRPNYTYNWQPAGLVSNANTANPTYQPSIPTTSANDTVQFYAKMTDPTGCVYYDSVQVIVKGVNTWKIQGSRSVCPGVKGVSYWIEDKWKGKQITWQVQGGTIVSGQNTDTIHVDWNTSNLQASVSAISINTNGCLDNINPFPVKVFKYLETEQPKGRDTLLCSQWIETYHILPTNGSVYDWQVINGQVIAGQGSAQVTIRWNSTMQTGKVWINESVNTALEICFGRSDTLTVINPKTVGNENVHLYNVSGVLNQPDRLKLQYVIQKQPFYLPEVLIQTRILGQLNWQDAGRTTVHDQTTFITNQPLDSLVSEYRLVAFTICGDSAISEIHRNILLQGTGMETDKKIVLTWNPYTTWSGGTASYELFRKLDEDSDFLSFKTSTLPQATLPGTTEGFQYCFYVAGQSTNGVYQSLSNQLCLTFENPLFIPNVITPDGDGKNDTWHPEPLNLYSANQVRIVNQWGIKVFEARDYQGDWGAANLPSGVYYYEFIATERKQAFKGFLQVFK</sequence>
<evidence type="ECO:0000313" key="3">
    <source>
        <dbReference type="EMBL" id="MDJ1504274.1"/>
    </source>
</evidence>
<dbReference type="InterPro" id="IPR036116">
    <property type="entry name" value="FN3_sf"/>
</dbReference>
<protein>
    <submittedName>
        <fullName evidence="3">Gliding motility-associated C-terminal domain-containing protein</fullName>
    </submittedName>
</protein>
<evidence type="ECO:0000259" key="2">
    <source>
        <dbReference type="Pfam" id="PF19408"/>
    </source>
</evidence>
<keyword evidence="1" id="KW-0732">Signal</keyword>
<feature type="domain" description="PKD-like" evidence="2">
    <location>
        <begin position="508"/>
        <end position="573"/>
    </location>
</feature>
<keyword evidence="4" id="KW-1185">Reference proteome</keyword>
<dbReference type="Proteomes" id="UP001232063">
    <property type="component" value="Unassembled WGS sequence"/>
</dbReference>
<proteinExistence type="predicted"/>
<dbReference type="Pfam" id="PF13585">
    <property type="entry name" value="CHU_C"/>
    <property type="match status" value="1"/>
</dbReference>
<gene>
    <name evidence="3" type="ORF">QNI22_26685</name>
</gene>